<accession>A0A381PT66</accession>
<proteinExistence type="predicted"/>
<organism evidence="2">
    <name type="scientific">marine metagenome</name>
    <dbReference type="NCBI Taxonomy" id="408172"/>
    <lineage>
        <taxon>unclassified sequences</taxon>
        <taxon>metagenomes</taxon>
        <taxon>ecological metagenomes</taxon>
    </lineage>
</organism>
<name>A0A381PT66_9ZZZZ</name>
<dbReference type="AlphaFoldDB" id="A0A381PT66"/>
<sequence length="52" mass="5770">MVEGLSNGYHHGHQLPNRGNGEDQGAQHWKEMVPQVGFEPTTRCLEGSRSIP</sequence>
<protein>
    <submittedName>
        <fullName evidence="2">Uncharacterized protein</fullName>
    </submittedName>
</protein>
<evidence type="ECO:0000313" key="2">
    <source>
        <dbReference type="EMBL" id="SUZ70242.1"/>
    </source>
</evidence>
<reference evidence="2" key="1">
    <citation type="submission" date="2018-05" db="EMBL/GenBank/DDBJ databases">
        <authorList>
            <person name="Lanie J.A."/>
            <person name="Ng W.-L."/>
            <person name="Kazmierczak K.M."/>
            <person name="Andrzejewski T.M."/>
            <person name="Davidsen T.M."/>
            <person name="Wayne K.J."/>
            <person name="Tettelin H."/>
            <person name="Glass J.I."/>
            <person name="Rusch D."/>
            <person name="Podicherti R."/>
            <person name="Tsui H.-C.T."/>
            <person name="Winkler M.E."/>
        </authorList>
    </citation>
    <scope>NUCLEOTIDE SEQUENCE</scope>
</reference>
<feature type="region of interest" description="Disordered" evidence="1">
    <location>
        <begin position="33"/>
        <end position="52"/>
    </location>
</feature>
<gene>
    <name evidence="2" type="ORF">METZ01_LOCUS23096</name>
</gene>
<evidence type="ECO:0000256" key="1">
    <source>
        <dbReference type="SAM" id="MobiDB-lite"/>
    </source>
</evidence>
<dbReference type="EMBL" id="UINC01001084">
    <property type="protein sequence ID" value="SUZ70242.1"/>
    <property type="molecule type" value="Genomic_DNA"/>
</dbReference>
<feature type="region of interest" description="Disordered" evidence="1">
    <location>
        <begin position="1"/>
        <end position="27"/>
    </location>
</feature>